<accession>A0ABY9I1H8</accession>
<gene>
    <name evidence="1" type="ORF">P8A22_12265</name>
</gene>
<dbReference type="RefSeq" id="WP_306087044.1">
    <property type="nucleotide sequence ID" value="NZ_CP120992.1"/>
</dbReference>
<evidence type="ECO:0000313" key="2">
    <source>
        <dbReference type="Proteomes" id="UP001229952"/>
    </source>
</evidence>
<evidence type="ECO:0000313" key="1">
    <source>
        <dbReference type="EMBL" id="WLQ40690.1"/>
    </source>
</evidence>
<protein>
    <recommendedName>
        <fullName evidence="3">Integral membrane protein</fullName>
    </recommendedName>
</protein>
<reference evidence="1 2" key="1">
    <citation type="submission" date="2023-03" db="EMBL/GenBank/DDBJ databases">
        <title>Isolation and description of six Streptomyces strains from soil environments, able to metabolize different microbial glucans.</title>
        <authorList>
            <person name="Widen T."/>
            <person name="Larsbrink J."/>
        </authorList>
    </citation>
    <scope>NUCLEOTIDE SEQUENCE [LARGE SCALE GENOMIC DNA]</scope>
    <source>
        <strain evidence="1 2">Mut2</strain>
    </source>
</reference>
<dbReference type="EMBL" id="CP120992">
    <property type="protein sequence ID" value="WLQ40690.1"/>
    <property type="molecule type" value="Genomic_DNA"/>
</dbReference>
<keyword evidence="2" id="KW-1185">Reference proteome</keyword>
<dbReference type="Proteomes" id="UP001229952">
    <property type="component" value="Chromosome"/>
</dbReference>
<proteinExistence type="predicted"/>
<organism evidence="1 2">
    <name type="scientific">Streptomyces laculatispora</name>
    <dbReference type="NCBI Taxonomy" id="887464"/>
    <lineage>
        <taxon>Bacteria</taxon>
        <taxon>Bacillati</taxon>
        <taxon>Actinomycetota</taxon>
        <taxon>Actinomycetes</taxon>
        <taxon>Kitasatosporales</taxon>
        <taxon>Streptomycetaceae</taxon>
        <taxon>Streptomyces</taxon>
    </lineage>
</organism>
<evidence type="ECO:0008006" key="3">
    <source>
        <dbReference type="Google" id="ProtNLM"/>
    </source>
</evidence>
<name>A0ABY9I1H8_9ACTN</name>
<sequence length="118" mass="12435">MVVLSAWAADRLEDRPDFNHTARVPVLVLPPLLVSSAVGTSLYAAELDRTAVLRWWPRRLPRLPVLTVPVAALAPAVPGHPEEFGATGTVRNVLGASGVAAASAALIGARPSWLPMTV</sequence>